<dbReference type="AlphaFoldDB" id="D0LB32"/>
<dbReference type="CAZy" id="GT1">
    <property type="family name" value="Glycosyltransferase Family 1"/>
</dbReference>
<dbReference type="GO" id="GO:0017000">
    <property type="term" value="P:antibiotic biosynthetic process"/>
    <property type="evidence" value="ECO:0007669"/>
    <property type="project" value="UniProtKB-ARBA"/>
</dbReference>
<keyword evidence="3" id="KW-1185">Reference proteome</keyword>
<dbReference type="InterPro" id="IPR050426">
    <property type="entry name" value="Glycosyltransferase_28"/>
</dbReference>
<dbReference type="Gene3D" id="3.40.50.2000">
    <property type="entry name" value="Glycogen Phosphorylase B"/>
    <property type="match status" value="2"/>
</dbReference>
<dbReference type="KEGG" id="gbr:Gbro_0113"/>
<reference evidence="3" key="1">
    <citation type="submission" date="2009-10" db="EMBL/GenBank/DDBJ databases">
        <title>The complete chromosome of Gordonia bronchialis DSM 43247.</title>
        <authorList>
            <consortium name="US DOE Joint Genome Institute (JGI-PGF)"/>
            <person name="Lucas S."/>
            <person name="Copeland A."/>
            <person name="Lapidus A."/>
            <person name="Glavina del Rio T."/>
            <person name="Dalin E."/>
            <person name="Tice H."/>
            <person name="Bruce D."/>
            <person name="Goodwin L."/>
            <person name="Pitluck S."/>
            <person name="Kyrpides N."/>
            <person name="Mavromatis K."/>
            <person name="Ivanova N."/>
            <person name="Ovchinnikova G."/>
            <person name="Saunders E."/>
            <person name="Brettin T."/>
            <person name="Detter J.C."/>
            <person name="Han C."/>
            <person name="Larimer F."/>
            <person name="Land M."/>
            <person name="Hauser L."/>
            <person name="Markowitz V."/>
            <person name="Cheng J.-F."/>
            <person name="Hugenholtz P."/>
            <person name="Woyke T."/>
            <person name="Wu D."/>
            <person name="Jando M."/>
            <person name="Schneider S."/>
            <person name="Goeker M."/>
            <person name="Klenk H.-P."/>
            <person name="Eisen J.A."/>
        </authorList>
    </citation>
    <scope>NUCLEOTIDE SEQUENCE [LARGE SCALE GENOMIC DNA]</scope>
    <source>
        <strain evidence="3">ATCC 25592 / DSM 43247 / BCRC 13721 / JCM 3198 / KCTC 3076 / NBRC 16047 / NCTC 10667</strain>
    </source>
</reference>
<dbReference type="EMBL" id="CP001802">
    <property type="protein sequence ID" value="ACY19463.1"/>
    <property type="molecule type" value="Genomic_DNA"/>
</dbReference>
<name>D0LB32_GORB4</name>
<evidence type="ECO:0000313" key="3">
    <source>
        <dbReference type="Proteomes" id="UP000001219"/>
    </source>
</evidence>
<dbReference type="SUPFAM" id="SSF53756">
    <property type="entry name" value="UDP-Glycosyltransferase/glycogen phosphorylase"/>
    <property type="match status" value="1"/>
</dbReference>
<dbReference type="PANTHER" id="PTHR48050:SF13">
    <property type="entry name" value="STEROL 3-BETA-GLUCOSYLTRANSFERASE UGT80A2"/>
    <property type="match status" value="1"/>
</dbReference>
<dbReference type="SMR" id="D0LB32"/>
<dbReference type="eggNOG" id="COG1819">
    <property type="taxonomic scope" value="Bacteria"/>
</dbReference>
<dbReference type="OrthoDB" id="3253247at2"/>
<sequence>MADILIAAYGSRGDIMPLTGIAGALQRVGHRVSMTCTPDLVDEITPLGIDARPADFRLNADVDTSAADPLKLAAEMVKPRGMRQLGANLLAAMSDTPADIVLLTPFAELAGHLFAEARGIPSLGLRLQPMSATGDFPPSLLGAWSAGRVVNRAAGRSAARWFDRIYRTPLAGFRAELGLPRRSARSLRNARTAVKWPIPHGFSRSVIRTPGDWRHGLEVTGYWWPQDLPDWTPPSELVDFLDAGEAPVYVGLGSLMVPEKESARLSEVIGTALRSAGLRGIVSGGGAGLHVEGDDVLTVGTVPHSWLFPRMRAAVHSCGAGTTAASLRAGLPVVGIPSPGGDQPFWARRLGRLGVSAATLPRPKLRATQLAEALTAATADDRYRVAAAQLRDAILAEDGADHVVATVDHLLARPGTVTGN</sequence>
<feature type="domain" description="Erythromycin biosynthesis protein CIII-like C-terminal" evidence="1">
    <location>
        <begin position="294"/>
        <end position="407"/>
    </location>
</feature>
<dbReference type="InterPro" id="IPR002213">
    <property type="entry name" value="UDP_glucos_trans"/>
</dbReference>
<keyword evidence="2" id="KW-0808">Transferase</keyword>
<dbReference type="InterPro" id="IPR010610">
    <property type="entry name" value="EryCIII-like_C"/>
</dbReference>
<dbReference type="STRING" id="526226.Gbro_0113"/>
<keyword evidence="2" id="KW-0328">Glycosyltransferase</keyword>
<dbReference type="PANTHER" id="PTHR48050">
    <property type="entry name" value="STEROL 3-BETA-GLUCOSYLTRANSFERASE"/>
    <property type="match status" value="1"/>
</dbReference>
<gene>
    <name evidence="2" type="ordered locus">Gbro_0113</name>
</gene>
<dbReference type="RefSeq" id="WP_012832055.1">
    <property type="nucleotide sequence ID" value="NC_013441.1"/>
</dbReference>
<dbReference type="Pfam" id="PF06722">
    <property type="entry name" value="EryCIII-like_C"/>
    <property type="match status" value="1"/>
</dbReference>
<dbReference type="Proteomes" id="UP000001219">
    <property type="component" value="Chromosome"/>
</dbReference>
<organism evidence="2 3">
    <name type="scientific">Gordonia bronchialis (strain ATCC 25592 / DSM 43247 / BCRC 13721 / JCM 3198 / KCTC 3076 / NBRC 16047 / NCTC 10667)</name>
    <name type="common">Rhodococcus bronchialis</name>
    <dbReference type="NCBI Taxonomy" id="526226"/>
    <lineage>
        <taxon>Bacteria</taxon>
        <taxon>Bacillati</taxon>
        <taxon>Actinomycetota</taxon>
        <taxon>Actinomycetes</taxon>
        <taxon>Mycobacteriales</taxon>
        <taxon>Gordoniaceae</taxon>
        <taxon>Gordonia</taxon>
    </lineage>
</organism>
<dbReference type="HOGENOM" id="CLU_000537_8_0_11"/>
<evidence type="ECO:0000259" key="1">
    <source>
        <dbReference type="Pfam" id="PF06722"/>
    </source>
</evidence>
<dbReference type="GO" id="GO:0016906">
    <property type="term" value="F:sterol 3-beta-glucosyltransferase activity"/>
    <property type="evidence" value="ECO:0007669"/>
    <property type="project" value="UniProtKB-EC"/>
</dbReference>
<evidence type="ECO:0000313" key="2">
    <source>
        <dbReference type="EMBL" id="ACY19463.1"/>
    </source>
</evidence>
<reference evidence="2 3" key="2">
    <citation type="journal article" date="2010" name="Stand. Genomic Sci.">
        <title>Complete genome sequence of Gordonia bronchialis type strain (3410).</title>
        <authorList>
            <person name="Ivanova N."/>
            <person name="Sikorski J."/>
            <person name="Jando M."/>
            <person name="Lapidus A."/>
            <person name="Nolan M."/>
            <person name="Lucas S."/>
            <person name="Del Rio T.G."/>
            <person name="Tice H."/>
            <person name="Copeland A."/>
            <person name="Cheng J.F."/>
            <person name="Chen F."/>
            <person name="Bruce D."/>
            <person name="Goodwin L."/>
            <person name="Pitluck S."/>
            <person name="Mavromatis K."/>
            <person name="Ovchinnikova G."/>
            <person name="Pati A."/>
            <person name="Chen A."/>
            <person name="Palaniappan K."/>
            <person name="Land M."/>
            <person name="Hauser L."/>
            <person name="Chang Y.J."/>
            <person name="Jeffries C.D."/>
            <person name="Chain P."/>
            <person name="Saunders E."/>
            <person name="Han C."/>
            <person name="Detter J.C."/>
            <person name="Brettin T."/>
            <person name="Rohde M."/>
            <person name="Goker M."/>
            <person name="Bristow J."/>
            <person name="Eisen J.A."/>
            <person name="Markowitz V."/>
            <person name="Hugenholtz P."/>
            <person name="Klenk H.P."/>
            <person name="Kyrpides N.C."/>
        </authorList>
    </citation>
    <scope>NUCLEOTIDE SEQUENCE [LARGE SCALE GENOMIC DNA]</scope>
    <source>
        <strain evidence="3">ATCC 25592 / DSM 43247 / BCRC 13721 / JCM 3198 / KCTC 3076 / NBRC 16047 / NCTC 10667</strain>
    </source>
</reference>
<protein>
    <submittedName>
        <fullName evidence="2">Sterol 3-beta-glucosyltransferase</fullName>
        <ecNumber evidence="2">2.4.1.173</ecNumber>
    </submittedName>
</protein>
<dbReference type="CDD" id="cd03784">
    <property type="entry name" value="GT1_Gtf-like"/>
    <property type="match status" value="1"/>
</dbReference>
<dbReference type="EC" id="2.4.1.173" evidence="2"/>
<dbReference type="FunFam" id="3.40.50.2000:FF:000009">
    <property type="entry name" value="Sterol 3-beta-glucosyltransferase UGT80A2"/>
    <property type="match status" value="1"/>
</dbReference>
<proteinExistence type="predicted"/>
<accession>D0LB32</accession>